<feature type="compositionally biased region" description="Basic and acidic residues" evidence="1">
    <location>
        <begin position="1413"/>
        <end position="1426"/>
    </location>
</feature>
<keyword evidence="2" id="KW-0472">Membrane</keyword>
<dbReference type="OrthoDB" id="5862074at2"/>
<sequence>MSSSTSLHSSALNFMQAIQNGVDPRTGQYRISLDLSELQANQLRGPAFPLSLAFSALNREDRGYGTGWTLQLSEYAPTSRVLSLYTGELHIVTGNGANDELLMQAKKLDSFRFYNYPASELGKRRYKVVHKDGLVEVLEEHGRNEIIAVPVEIHSPLGHKLTLSYALFNSQHPRLESIKDENGTPILEIRRDTGSLTLDLHPGSGPSGGPLARYVLGFDIGTENHVRSITLPADSTGQTGTWRFDYDYRHEHLVIVAVQNPLGGSESITYGEDHAFPNSATRKLPRVTRHEQYPDGDPQNPDKLEVHYSYSADGKNFLGNTLPISWSGTYHDPLIYQMADYIYETTQTHYRGGIPVRSTLRQFNRFHSLTLERIEQGNTIQETQTDYNLVGGSVVAQPTTYQLPMKVVTRWRLKNDATRHREETESFAYDTSGNELKHTQANGQIRTSSYFLADGTEADCPRDPYGFVRKLRSRTMSPAVSSDYDAAPTLKTYCRYIEQQPLSDSRQPPVTVLESETLVQVHNPGTAQEREETLQQTRFEYHDAPADRFLHGQPRQQAITLNGMTTRTRFHYEVVSGGGVPEPTRQTMEILTTDFDAASSTTIQQHALLTGWLLLEQSNETRIRYEYDNLGRLTRETTAPGTAFEASRQYSYSLSGGLGKFGSQTIVSTREITTRTVFDGLGRAFYEERDQVHENNQGRVEPTYGARFDGLGDLIEETLWDYFEEDKQDYVTRYQYDDWGRQSCVIDSAGVEQHTDFNPIGDPLKWTRGPIQTTWQQSPGARPLISGKSETWLNLFEKPVEVHSQDAQGARLSSRSFRYDGLGNCTRQTDEKKRVTRFSYDPWLRMLSTTLPDNTTVRRAYAEHSQADLPTWLSVLRGSEETEIGTQHFDGLERLTWTQTGPYRESFFYQGEQLQPHERITAAGESITYKYNLQLTDEPERREAPEELSTYVHDPLSALLTAAENSQGKRTYRYYPDNRLRHESWTDSQGKTWETEHVSSLNGSPIRRIDRNGSSEFVSEYHYYGDGRLKLIAQGNLQASFHYDRLGRLESSTTTDTAAGSHLVTTLGYDEQNREILRTQQLDGHPTRRLEQRWDIDGQLGSRHLQLDDGQGNLTSLLKETFFYDQRGRLEVHRCSGLTLPKGEDGRAISEQVYVFDPLDNITLRLTRFADGTDEMCEYHYRSDDPFQLTGISRSLDGQAVQRQDFEYDANGNLLNDLQGQRLYYDSQNRLLEVRAANQQPVSQYRYDGHDQLLASQEANQEEILRFYQGGQLSHLVQGDRQTHFLENLGQQQPGDPDQTLLLLSDGNGSVLGEGQSGQLRTAVYNAYGERSSDETLLSLKAFNGELREAASGWYLLGSGYRAYNPQLMRFHSRDNLSPFGSGGLNPYCYCLGNPILMTDPTGHASSTGRTRVPNEDEPPVRRPDPPKKNWIGVIIGAAMVAVSFAVAIGTLGSATPAAVIISAVGVGMAAGATVFEAVGVETRNETFSKAAFGMGIASAVLSVAHIAVAGLASTVMRGSASGYRSTSGFSWLLGHQGSFSPKMPTIVPEPGITIPRVQPISAGLAQSASAAPTPLPSPRPIHKVPASGPAASSAPNNASGGSNFAPPTNNGAGSGGRAANPPPPKAEVQQQSPFDEFLLEMKTTLKNTTQMGEHNVQNIETALKNKNYELRAFLK</sequence>
<dbReference type="Pfam" id="PF05593">
    <property type="entry name" value="RHS_repeat"/>
    <property type="match status" value="1"/>
</dbReference>
<dbReference type="PANTHER" id="PTHR32305">
    <property type="match status" value="1"/>
</dbReference>
<dbReference type="Proteomes" id="UP000037931">
    <property type="component" value="Unassembled WGS sequence"/>
</dbReference>
<accession>A0A0M9GH03</accession>
<proteinExistence type="predicted"/>
<keyword evidence="2" id="KW-0812">Transmembrane</keyword>
<organism evidence="3 4">
    <name type="scientific">Pseudomonas asplenii</name>
    <dbReference type="NCBI Taxonomy" id="53407"/>
    <lineage>
        <taxon>Bacteria</taxon>
        <taxon>Pseudomonadati</taxon>
        <taxon>Pseudomonadota</taxon>
        <taxon>Gammaproteobacteria</taxon>
        <taxon>Pseudomonadales</taxon>
        <taxon>Pseudomonadaceae</taxon>
        <taxon>Pseudomonas</taxon>
    </lineage>
</organism>
<keyword evidence="2" id="KW-1133">Transmembrane helix</keyword>
<feature type="transmembrane region" description="Helical" evidence="2">
    <location>
        <begin position="1491"/>
        <end position="1516"/>
    </location>
</feature>
<evidence type="ECO:0000313" key="4">
    <source>
        <dbReference type="Proteomes" id="UP000037931"/>
    </source>
</evidence>
<dbReference type="EMBL" id="JSYZ01000009">
    <property type="protein sequence ID" value="KPA90704.1"/>
    <property type="molecule type" value="Genomic_DNA"/>
</dbReference>
<dbReference type="NCBIfam" id="TIGR01643">
    <property type="entry name" value="YD_repeat_2x"/>
    <property type="match status" value="1"/>
</dbReference>
<evidence type="ECO:0000256" key="1">
    <source>
        <dbReference type="SAM" id="MobiDB-lite"/>
    </source>
</evidence>
<reference evidence="3 4" key="1">
    <citation type="journal article" date="2015" name="PLoS ONE">
        <title>Rice-Infecting Pseudomonas Genomes Are Highly Accessorized and Harbor Multiple Putative Virulence Mechanisms to Cause Sheath Brown Rot.</title>
        <authorList>
            <person name="Quibod I.L."/>
            <person name="Grande G."/>
            <person name="Oreiro E.G."/>
            <person name="Borja F.N."/>
            <person name="Dossa G.S."/>
            <person name="Mauleon R."/>
            <person name="Cruz C.V."/>
            <person name="Oliva R."/>
        </authorList>
    </citation>
    <scope>NUCLEOTIDE SEQUENCE [LARGE SCALE GENOMIC DNA]</scope>
    <source>
        <strain evidence="3 4">IRRI 6609</strain>
    </source>
</reference>
<name>A0A0M9GH03_9PSED</name>
<gene>
    <name evidence="3" type="ORF">PF66_02766</name>
</gene>
<dbReference type="PATRIC" id="fig|50340.43.peg.6158"/>
<dbReference type="Gene3D" id="2.180.10.10">
    <property type="entry name" value="RHS repeat-associated core"/>
    <property type="match status" value="1"/>
</dbReference>
<feature type="compositionally biased region" description="Low complexity" evidence="1">
    <location>
        <begin position="1586"/>
        <end position="1604"/>
    </location>
</feature>
<protein>
    <submittedName>
        <fullName evidence="3">RHS repeat-associated core domain</fullName>
    </submittedName>
</protein>
<dbReference type="InterPro" id="IPR006530">
    <property type="entry name" value="YD"/>
</dbReference>
<feature type="region of interest" description="Disordered" evidence="1">
    <location>
        <begin position="1402"/>
        <end position="1426"/>
    </location>
</feature>
<dbReference type="InterPro" id="IPR050708">
    <property type="entry name" value="T6SS_VgrG/RHS"/>
</dbReference>
<dbReference type="InterPro" id="IPR031325">
    <property type="entry name" value="RHS_repeat"/>
</dbReference>
<dbReference type="STRING" id="50340.PF66_02766"/>
<feature type="transmembrane region" description="Helical" evidence="2">
    <location>
        <begin position="1459"/>
        <end position="1479"/>
    </location>
</feature>
<keyword evidence="4" id="KW-1185">Reference proteome</keyword>
<evidence type="ECO:0000313" key="3">
    <source>
        <dbReference type="EMBL" id="KPA90704.1"/>
    </source>
</evidence>
<dbReference type="PANTHER" id="PTHR32305:SF15">
    <property type="entry name" value="PROTEIN RHSA-RELATED"/>
    <property type="match status" value="1"/>
</dbReference>
<comment type="caution">
    <text evidence="3">The sequence shown here is derived from an EMBL/GenBank/DDBJ whole genome shotgun (WGS) entry which is preliminary data.</text>
</comment>
<feature type="transmembrane region" description="Helical" evidence="2">
    <location>
        <begin position="1431"/>
        <end position="1452"/>
    </location>
</feature>
<dbReference type="NCBIfam" id="TIGR03696">
    <property type="entry name" value="Rhs_assc_core"/>
    <property type="match status" value="1"/>
</dbReference>
<evidence type="ECO:0000256" key="2">
    <source>
        <dbReference type="SAM" id="Phobius"/>
    </source>
</evidence>
<feature type="region of interest" description="Disordered" evidence="1">
    <location>
        <begin position="1566"/>
        <end position="1631"/>
    </location>
</feature>
<dbReference type="RefSeq" id="WP_054062977.1">
    <property type="nucleotide sequence ID" value="NZ_JSYZ01000009.1"/>
</dbReference>
<dbReference type="InterPro" id="IPR022385">
    <property type="entry name" value="Rhs_assc_core"/>
</dbReference>